<feature type="transmembrane region" description="Helical" evidence="1">
    <location>
        <begin position="113"/>
        <end position="132"/>
    </location>
</feature>
<dbReference type="InterPro" id="IPR009339">
    <property type="entry name" value="DUF998"/>
</dbReference>
<evidence type="ECO:0000256" key="1">
    <source>
        <dbReference type="SAM" id="Phobius"/>
    </source>
</evidence>
<name>A0A7C4BCM0_9CREN</name>
<evidence type="ECO:0000313" key="2">
    <source>
        <dbReference type="EMBL" id="HGI88101.1"/>
    </source>
</evidence>
<keyword evidence="1" id="KW-1133">Transmembrane helix</keyword>
<accession>A0A7C4BCM0</accession>
<feature type="transmembrane region" description="Helical" evidence="1">
    <location>
        <begin position="139"/>
        <end position="156"/>
    </location>
</feature>
<dbReference type="EMBL" id="DTFF01000061">
    <property type="protein sequence ID" value="HGI88101.1"/>
    <property type="molecule type" value="Genomic_DNA"/>
</dbReference>
<keyword evidence="1" id="KW-0812">Transmembrane</keyword>
<dbReference type="PANTHER" id="PTHR42241">
    <property type="entry name" value="HYPOTHETICAL MEMBRANE PROTEIN, CONSERVED, DUF998 FAMILY"/>
    <property type="match status" value="1"/>
</dbReference>
<comment type="caution">
    <text evidence="2">The sequence shown here is derived from an EMBL/GenBank/DDBJ whole genome shotgun (WGS) entry which is preliminary data.</text>
</comment>
<dbReference type="Pfam" id="PF06197">
    <property type="entry name" value="DUF998"/>
    <property type="match status" value="1"/>
</dbReference>
<keyword evidence="1" id="KW-0472">Membrane</keyword>
<protein>
    <submittedName>
        <fullName evidence="2">DUF998 domain-containing protein</fullName>
    </submittedName>
</protein>
<gene>
    <name evidence="2" type="ORF">ENV14_06930</name>
</gene>
<sequence length="187" mass="20263">MRLLRTLWRFCGVAAAVLAWIVIALAISANPWFDILKHALSDLGGPSASMSQVYNFGLIATGIAICTYSLYIAYASRAKVLIFASSLLFTAGIFLMLIGVFPSGTRPHAFVSTWFFIQMLLALVAIALGMALTRSFYHAVALWIISILGPVIAILIETLVGWPSVALLEIYGVVLIDVAVLIITMKI</sequence>
<feature type="transmembrane region" description="Helical" evidence="1">
    <location>
        <begin position="80"/>
        <end position="101"/>
    </location>
</feature>
<reference evidence="2" key="1">
    <citation type="journal article" date="2020" name="mSystems">
        <title>Genome- and Community-Level Interaction Insights into Carbon Utilization and Element Cycling Functions of Hydrothermarchaeota in Hydrothermal Sediment.</title>
        <authorList>
            <person name="Zhou Z."/>
            <person name="Liu Y."/>
            <person name="Xu W."/>
            <person name="Pan J."/>
            <person name="Luo Z.H."/>
            <person name="Li M."/>
        </authorList>
    </citation>
    <scope>NUCLEOTIDE SEQUENCE [LARGE SCALE GENOMIC DNA]</scope>
    <source>
        <strain evidence="2">SpSt-732</strain>
    </source>
</reference>
<dbReference type="PANTHER" id="PTHR42241:SF2">
    <property type="entry name" value="HYPOTHETICAL MEMBRANE PROTEIN, CONSERVED, DUF998 FAMILY"/>
    <property type="match status" value="1"/>
</dbReference>
<proteinExistence type="predicted"/>
<feature type="transmembrane region" description="Helical" evidence="1">
    <location>
        <begin position="53"/>
        <end position="73"/>
    </location>
</feature>
<feature type="transmembrane region" description="Helical" evidence="1">
    <location>
        <begin position="7"/>
        <end position="33"/>
    </location>
</feature>
<dbReference type="AlphaFoldDB" id="A0A7C4BCM0"/>
<feature type="transmembrane region" description="Helical" evidence="1">
    <location>
        <begin position="162"/>
        <end position="183"/>
    </location>
</feature>
<organism evidence="2">
    <name type="scientific">Ignisphaera aggregans</name>
    <dbReference type="NCBI Taxonomy" id="334771"/>
    <lineage>
        <taxon>Archaea</taxon>
        <taxon>Thermoproteota</taxon>
        <taxon>Thermoprotei</taxon>
        <taxon>Desulfurococcales</taxon>
        <taxon>Desulfurococcaceae</taxon>
        <taxon>Ignisphaera</taxon>
    </lineage>
</organism>